<dbReference type="Proteomes" id="UP001519307">
    <property type="component" value="Unassembled WGS sequence"/>
</dbReference>
<accession>A0ABS4KTW3</accession>
<evidence type="ECO:0000313" key="2">
    <source>
        <dbReference type="Proteomes" id="UP001519307"/>
    </source>
</evidence>
<proteinExistence type="predicted"/>
<organism evidence="1 2">
    <name type="scientific">Clostridium algifaecis</name>
    <dbReference type="NCBI Taxonomy" id="1472040"/>
    <lineage>
        <taxon>Bacteria</taxon>
        <taxon>Bacillati</taxon>
        <taxon>Bacillota</taxon>
        <taxon>Clostridia</taxon>
        <taxon>Eubacteriales</taxon>
        <taxon>Clostridiaceae</taxon>
        <taxon>Clostridium</taxon>
    </lineage>
</organism>
<name>A0ABS4KTW3_9CLOT</name>
<reference evidence="1 2" key="1">
    <citation type="submission" date="2021-03" db="EMBL/GenBank/DDBJ databases">
        <title>Genomic Encyclopedia of Type Strains, Phase IV (KMG-IV): sequencing the most valuable type-strain genomes for metagenomic binning, comparative biology and taxonomic classification.</title>
        <authorList>
            <person name="Goeker M."/>
        </authorList>
    </citation>
    <scope>NUCLEOTIDE SEQUENCE [LARGE SCALE GENOMIC DNA]</scope>
    <source>
        <strain evidence="1 2">DSM 28783</strain>
    </source>
</reference>
<keyword evidence="2" id="KW-1185">Reference proteome</keyword>
<dbReference type="EMBL" id="JAGGLM010000015">
    <property type="protein sequence ID" value="MBP2033457.1"/>
    <property type="molecule type" value="Genomic_DNA"/>
</dbReference>
<gene>
    <name evidence="1" type="ORF">J2Z42_002160</name>
</gene>
<evidence type="ECO:0000313" key="1">
    <source>
        <dbReference type="EMBL" id="MBP2033457.1"/>
    </source>
</evidence>
<protein>
    <submittedName>
        <fullName evidence="1">Uncharacterized protein</fullName>
    </submittedName>
</protein>
<comment type="caution">
    <text evidence="1">The sequence shown here is derived from an EMBL/GenBank/DDBJ whole genome shotgun (WGS) entry which is preliminary data.</text>
</comment>
<sequence length="60" mass="6656">MNSIIAMSFEGDVLAKSLVMTEIDKAPIKYLPKIRETITSLNNNRNNIAIELMCGNTGKE</sequence>